<dbReference type="OrthoDB" id="9808685at2"/>
<name>A0A4R3MHQ2_9HYPH</name>
<dbReference type="NCBIfam" id="NF005084">
    <property type="entry name" value="PRK06519.1"/>
    <property type="match status" value="1"/>
</dbReference>
<dbReference type="Proteomes" id="UP000295678">
    <property type="component" value="Unassembled WGS sequence"/>
</dbReference>
<gene>
    <name evidence="3" type="ORF">EDC22_101149</name>
</gene>
<dbReference type="InterPro" id="IPR016039">
    <property type="entry name" value="Thiolase-like"/>
</dbReference>
<dbReference type="PANTHER" id="PTHR11712:SF336">
    <property type="entry name" value="3-OXOACYL-[ACYL-CARRIER-PROTEIN] SYNTHASE, MITOCHONDRIAL"/>
    <property type="match status" value="1"/>
</dbReference>
<dbReference type="InterPro" id="IPR014030">
    <property type="entry name" value="Ketoacyl_synth_N"/>
</dbReference>
<evidence type="ECO:0000313" key="4">
    <source>
        <dbReference type="Proteomes" id="UP000295678"/>
    </source>
</evidence>
<dbReference type="SUPFAM" id="SSF53901">
    <property type="entry name" value="Thiolase-like"/>
    <property type="match status" value="2"/>
</dbReference>
<dbReference type="PANTHER" id="PTHR11712">
    <property type="entry name" value="POLYKETIDE SYNTHASE-RELATED"/>
    <property type="match status" value="1"/>
</dbReference>
<evidence type="ECO:0000256" key="1">
    <source>
        <dbReference type="ARBA" id="ARBA00022679"/>
    </source>
</evidence>
<dbReference type="GO" id="GO:0004315">
    <property type="term" value="F:3-oxoacyl-[acyl-carrier-protein] synthase activity"/>
    <property type="evidence" value="ECO:0007669"/>
    <property type="project" value="TreeGrafter"/>
</dbReference>
<dbReference type="RefSeq" id="WP_132804686.1">
    <property type="nucleotide sequence ID" value="NZ_SMAK01000001.1"/>
</dbReference>
<protein>
    <submittedName>
        <fullName evidence="3">3-oxoacyl-[acyl-carrier-protein] synthase II</fullName>
    </submittedName>
</protein>
<dbReference type="Pfam" id="PF00109">
    <property type="entry name" value="ketoacyl-synt"/>
    <property type="match status" value="1"/>
</dbReference>
<dbReference type="InterPro" id="IPR000794">
    <property type="entry name" value="Beta-ketoacyl_synthase"/>
</dbReference>
<evidence type="ECO:0000259" key="2">
    <source>
        <dbReference type="Pfam" id="PF00109"/>
    </source>
</evidence>
<dbReference type="GO" id="GO:0005829">
    <property type="term" value="C:cytosol"/>
    <property type="evidence" value="ECO:0007669"/>
    <property type="project" value="TreeGrafter"/>
</dbReference>
<dbReference type="EMBL" id="SMAK01000001">
    <property type="protein sequence ID" value="TCT13287.1"/>
    <property type="molecule type" value="Genomic_DNA"/>
</dbReference>
<feature type="domain" description="Beta-ketoacyl synthase-like N-terminal" evidence="2">
    <location>
        <begin position="7"/>
        <end position="206"/>
    </location>
</feature>
<proteinExistence type="predicted"/>
<evidence type="ECO:0000313" key="3">
    <source>
        <dbReference type="EMBL" id="TCT13287.1"/>
    </source>
</evidence>
<accession>A0A4R3MHQ2</accession>
<dbReference type="AlphaFoldDB" id="A0A4R3MHQ2"/>
<keyword evidence="4" id="KW-1185">Reference proteome</keyword>
<comment type="caution">
    <text evidence="3">The sequence shown here is derived from an EMBL/GenBank/DDBJ whole genome shotgun (WGS) entry which is preliminary data.</text>
</comment>
<reference evidence="3 4" key="1">
    <citation type="submission" date="2019-03" db="EMBL/GenBank/DDBJ databases">
        <title>Genomic Encyclopedia of Type Strains, Phase IV (KMG-IV): sequencing the most valuable type-strain genomes for metagenomic binning, comparative biology and taxonomic classification.</title>
        <authorList>
            <person name="Goeker M."/>
        </authorList>
    </citation>
    <scope>NUCLEOTIDE SEQUENCE [LARGE SCALE GENOMIC DNA]</scope>
    <source>
        <strain evidence="3 4">DSM 19345</strain>
    </source>
</reference>
<keyword evidence="1" id="KW-0808">Transferase</keyword>
<organism evidence="3 4">
    <name type="scientific">Tepidamorphus gemmatus</name>
    <dbReference type="NCBI Taxonomy" id="747076"/>
    <lineage>
        <taxon>Bacteria</taxon>
        <taxon>Pseudomonadati</taxon>
        <taxon>Pseudomonadota</taxon>
        <taxon>Alphaproteobacteria</taxon>
        <taxon>Hyphomicrobiales</taxon>
        <taxon>Tepidamorphaceae</taxon>
        <taxon>Tepidamorphus</taxon>
    </lineage>
</organism>
<dbReference type="Gene3D" id="3.40.47.10">
    <property type="match status" value="1"/>
</dbReference>
<dbReference type="GO" id="GO:0006633">
    <property type="term" value="P:fatty acid biosynthetic process"/>
    <property type="evidence" value="ECO:0007669"/>
    <property type="project" value="TreeGrafter"/>
</dbReference>
<sequence length="407" mass="43287">MSEAPHRDVLITGIGLVSSLGEGLDQHWAALKADGGPRPVVDRERFAPYPVHPLVQLDFDRQIPKRGDQRQMEAWQRIGTYAAGMALDNAGIKDRTDILSRTDMIVAAGGGERDIAVDSALLTDILAASDPGRLINERLSSDLRPTLFLAQLPNLLAGNISIVHKVTGSSRTFMGEESAGIDAVRTAHARVASGQSEICLVGGSYNAERLDMLLLFELGNYLWREDWLPVWQRLSRGGGLVTGSMGAFLVLESPAHAAQRGATPVARLDGVRAGRCRRGPGEATAIARRQFDELVSGLTGGERLAVFSGATGAQPATSEEQVFLTSLRHADNHIPIRAVGSIIGHGLEAQFPALVALAALAVSHGMLFAPLDDSGCEADGSAPIDRVLVTQWGHWRGEGMALVAPAG</sequence>